<dbReference type="EMBL" id="BEXT01000001">
    <property type="protein sequence ID" value="GBC59085.1"/>
    <property type="molecule type" value="Genomic_DNA"/>
</dbReference>
<dbReference type="Pfam" id="PF00155">
    <property type="entry name" value="Aminotran_1_2"/>
    <property type="match status" value="1"/>
</dbReference>
<comment type="cofactor">
    <cofactor evidence="1">
        <name>pyridoxal 5'-phosphate</name>
        <dbReference type="ChEBI" id="CHEBI:597326"/>
    </cofactor>
</comment>
<evidence type="ECO:0000256" key="3">
    <source>
        <dbReference type="ARBA" id="ARBA00022576"/>
    </source>
</evidence>
<dbReference type="PANTHER" id="PTHR46383:SF1">
    <property type="entry name" value="ASPARTATE AMINOTRANSFERASE"/>
    <property type="match status" value="1"/>
</dbReference>
<evidence type="ECO:0000313" key="7">
    <source>
        <dbReference type="EMBL" id="GBC59085.1"/>
    </source>
</evidence>
<evidence type="ECO:0000256" key="4">
    <source>
        <dbReference type="ARBA" id="ARBA00022679"/>
    </source>
</evidence>
<evidence type="ECO:0000259" key="6">
    <source>
        <dbReference type="Pfam" id="PF00155"/>
    </source>
</evidence>
<dbReference type="GO" id="GO:0006520">
    <property type="term" value="P:amino acid metabolic process"/>
    <property type="evidence" value="ECO:0007669"/>
    <property type="project" value="InterPro"/>
</dbReference>
<keyword evidence="5" id="KW-0663">Pyridoxal phosphate</keyword>
<dbReference type="NCBIfam" id="NF006388">
    <property type="entry name" value="PRK08637.1"/>
    <property type="match status" value="1"/>
</dbReference>
<keyword evidence="8" id="KW-1185">Reference proteome</keyword>
<evidence type="ECO:0000313" key="8">
    <source>
        <dbReference type="Proteomes" id="UP000288096"/>
    </source>
</evidence>
<dbReference type="InterPro" id="IPR050596">
    <property type="entry name" value="AspAT/PAT-like"/>
</dbReference>
<dbReference type="AlphaFoldDB" id="A0A401FQE7"/>
<reference evidence="8" key="1">
    <citation type="submission" date="2017-11" db="EMBL/GenBank/DDBJ databases">
        <authorList>
            <person name="Watanabe M."/>
            <person name="Kojima H."/>
        </authorList>
    </citation>
    <scope>NUCLEOTIDE SEQUENCE [LARGE SCALE GENOMIC DNA]</scope>
    <source>
        <strain evidence="8">Tokyo 01</strain>
    </source>
</reference>
<dbReference type="CDD" id="cd00609">
    <property type="entry name" value="AAT_like"/>
    <property type="match status" value="1"/>
</dbReference>
<dbReference type="InterPro" id="IPR004839">
    <property type="entry name" value="Aminotransferase_I/II_large"/>
</dbReference>
<organism evidence="7 8">
    <name type="scientific">Desulfonema ishimotonii</name>
    <dbReference type="NCBI Taxonomy" id="45657"/>
    <lineage>
        <taxon>Bacteria</taxon>
        <taxon>Pseudomonadati</taxon>
        <taxon>Thermodesulfobacteriota</taxon>
        <taxon>Desulfobacteria</taxon>
        <taxon>Desulfobacterales</taxon>
        <taxon>Desulfococcaceae</taxon>
        <taxon>Desulfonema</taxon>
    </lineage>
</organism>
<dbReference type="OrthoDB" id="9762162at2"/>
<name>A0A401FQE7_9BACT</name>
<keyword evidence="3" id="KW-0032">Aminotransferase</keyword>
<evidence type="ECO:0000256" key="5">
    <source>
        <dbReference type="ARBA" id="ARBA00022898"/>
    </source>
</evidence>
<dbReference type="GO" id="GO:0008483">
    <property type="term" value="F:transaminase activity"/>
    <property type="evidence" value="ECO:0007669"/>
    <property type="project" value="UniProtKB-KW"/>
</dbReference>
<dbReference type="RefSeq" id="WP_124326629.1">
    <property type="nucleotide sequence ID" value="NZ_BEXT01000001.1"/>
</dbReference>
<dbReference type="GO" id="GO:0030170">
    <property type="term" value="F:pyridoxal phosphate binding"/>
    <property type="evidence" value="ECO:0007669"/>
    <property type="project" value="InterPro"/>
</dbReference>
<dbReference type="InterPro" id="IPR015421">
    <property type="entry name" value="PyrdxlP-dep_Trfase_major"/>
</dbReference>
<dbReference type="Gene3D" id="3.90.1150.10">
    <property type="entry name" value="Aspartate Aminotransferase, domain 1"/>
    <property type="match status" value="1"/>
</dbReference>
<protein>
    <recommendedName>
        <fullName evidence="6">Aminotransferase class I/classII large domain-containing protein</fullName>
    </recommendedName>
</protein>
<dbReference type="PANTHER" id="PTHR46383">
    <property type="entry name" value="ASPARTATE AMINOTRANSFERASE"/>
    <property type="match status" value="1"/>
</dbReference>
<dbReference type="SUPFAM" id="SSF53383">
    <property type="entry name" value="PLP-dependent transferases"/>
    <property type="match status" value="1"/>
</dbReference>
<comment type="caution">
    <text evidence="7">The sequence shown here is derived from an EMBL/GenBank/DDBJ whole genome shotgun (WGS) entry which is preliminary data.</text>
</comment>
<dbReference type="Proteomes" id="UP000288096">
    <property type="component" value="Unassembled WGS sequence"/>
</dbReference>
<dbReference type="InterPro" id="IPR015422">
    <property type="entry name" value="PyrdxlP-dep_Trfase_small"/>
</dbReference>
<gene>
    <name evidence="7" type="ORF">DENIS_0015</name>
</gene>
<keyword evidence="4" id="KW-0808">Transferase</keyword>
<evidence type="ECO:0000256" key="1">
    <source>
        <dbReference type="ARBA" id="ARBA00001933"/>
    </source>
</evidence>
<dbReference type="Gene3D" id="3.40.640.10">
    <property type="entry name" value="Type I PLP-dependent aspartate aminotransferase-like (Major domain)"/>
    <property type="match status" value="1"/>
</dbReference>
<sequence>MSINPIAQELNATIKNANHFLMEMLSKTGRRLFFPKGILSQSAEARQKADPKYNATIGIATENLSTMYLPSVMSLINGEKVTPAEALTYAPSFGIPDLRQLWKETMYEKNPSLKGKTISLPVVTNGITHGISVFADMFLDPDDVVIFPDKMWGNNTLVMSVRGDAEICNYPMFNAEGGFNLEGFEARVNQEAQNNYKVVVFLNFPNNPTGYTITEDEADRIVEILTGVAKNGTNIIAVTDDAYFGLRYEDAPIRESLFARLCDCDPRLLAVKLDGATKEMFVWGLRVGFITYGTQVTGGEYGPFYEALEKKTAGNIRGTVSNASHISQTMVLKTMQSPDFAREKAEKVDILKRRANRVRAVLDNPKYDDAWEIYPFNSGYFMCLKLKTVEAEPLRVHLLDRYKAGLIATGKTDLRIAFSSVEEEHIEELFNMIYNGVKDLEQAE</sequence>
<accession>A0A401FQE7</accession>
<proteinExistence type="inferred from homology"/>
<dbReference type="InterPro" id="IPR015424">
    <property type="entry name" value="PyrdxlP-dep_Trfase"/>
</dbReference>
<reference evidence="8" key="2">
    <citation type="submission" date="2019-01" db="EMBL/GenBank/DDBJ databases">
        <title>Genome sequence of Desulfonema ishimotonii strain Tokyo 01.</title>
        <authorList>
            <person name="Fukui M."/>
        </authorList>
    </citation>
    <scope>NUCLEOTIDE SEQUENCE [LARGE SCALE GENOMIC DNA]</scope>
    <source>
        <strain evidence="8">Tokyo 01</strain>
    </source>
</reference>
<comment type="similarity">
    <text evidence="2">Belongs to the class-I pyridoxal-phosphate-dependent aminotransferase family.</text>
</comment>
<feature type="domain" description="Aminotransferase class I/classII large" evidence="6">
    <location>
        <begin position="86"/>
        <end position="431"/>
    </location>
</feature>
<evidence type="ECO:0000256" key="2">
    <source>
        <dbReference type="ARBA" id="ARBA00007441"/>
    </source>
</evidence>